<feature type="region of interest" description="Disordered" evidence="2">
    <location>
        <begin position="487"/>
        <end position="524"/>
    </location>
</feature>
<dbReference type="AlphaFoldDB" id="A0A0M3QYZ6"/>
<feature type="region of interest" description="Disordered" evidence="2">
    <location>
        <begin position="371"/>
        <end position="408"/>
    </location>
</feature>
<dbReference type="OMA" id="VQMAHSH"/>
<protein>
    <submittedName>
        <fullName evidence="3">Unc</fullName>
    </submittedName>
</protein>
<dbReference type="Proteomes" id="UP000494163">
    <property type="component" value="Chromosome X"/>
</dbReference>
<feature type="region of interest" description="Disordered" evidence="2">
    <location>
        <begin position="911"/>
        <end position="930"/>
    </location>
</feature>
<feature type="compositionally biased region" description="Low complexity" evidence="2">
    <location>
        <begin position="50"/>
        <end position="62"/>
    </location>
</feature>
<organism evidence="3 4">
    <name type="scientific">Drosophila busckii</name>
    <name type="common">Fruit fly</name>
    <dbReference type="NCBI Taxonomy" id="30019"/>
    <lineage>
        <taxon>Eukaryota</taxon>
        <taxon>Metazoa</taxon>
        <taxon>Ecdysozoa</taxon>
        <taxon>Arthropoda</taxon>
        <taxon>Hexapoda</taxon>
        <taxon>Insecta</taxon>
        <taxon>Pterygota</taxon>
        <taxon>Neoptera</taxon>
        <taxon>Endopterygota</taxon>
        <taxon>Diptera</taxon>
        <taxon>Brachycera</taxon>
        <taxon>Muscomorpha</taxon>
        <taxon>Ephydroidea</taxon>
        <taxon>Drosophilidae</taxon>
        <taxon>Drosophila</taxon>
    </lineage>
</organism>
<dbReference type="STRING" id="30019.A0A0M3QYZ6"/>
<keyword evidence="1" id="KW-0175">Coiled coil</keyword>
<feature type="compositionally biased region" description="Low complexity" evidence="2">
    <location>
        <begin position="499"/>
        <end position="524"/>
    </location>
</feature>
<reference evidence="3 4" key="1">
    <citation type="submission" date="2015-08" db="EMBL/GenBank/DDBJ databases">
        <title>Ancestral chromatin configuration constrains chromatin evolution on differentiating sex chromosomes in Drosophila.</title>
        <authorList>
            <person name="Zhou Q."/>
            <person name="Bachtrog D."/>
        </authorList>
    </citation>
    <scope>NUCLEOTIDE SEQUENCE [LARGE SCALE GENOMIC DNA]</scope>
    <source>
        <tissue evidence="3">Whole larvae</tissue>
    </source>
</reference>
<dbReference type="OrthoDB" id="206339at2759"/>
<evidence type="ECO:0000313" key="4">
    <source>
        <dbReference type="Proteomes" id="UP000494163"/>
    </source>
</evidence>
<feature type="compositionally biased region" description="Basic and acidic residues" evidence="2">
    <location>
        <begin position="66"/>
        <end position="76"/>
    </location>
</feature>
<proteinExistence type="predicted"/>
<dbReference type="PANTHER" id="PTHR48125">
    <property type="entry name" value="LP07818P1"/>
    <property type="match status" value="1"/>
</dbReference>
<feature type="compositionally biased region" description="Low complexity" evidence="2">
    <location>
        <begin position="917"/>
        <end position="928"/>
    </location>
</feature>
<accession>A0A0M3QYZ6</accession>
<feature type="region of interest" description="Disordered" evidence="2">
    <location>
        <begin position="714"/>
        <end position="738"/>
    </location>
</feature>
<keyword evidence="4" id="KW-1185">Reference proteome</keyword>
<feature type="coiled-coil region" evidence="1">
    <location>
        <begin position="745"/>
        <end position="790"/>
    </location>
</feature>
<gene>
    <name evidence="3" type="ORF">Dbus_chrXg399</name>
</gene>
<feature type="compositionally biased region" description="Basic and acidic residues" evidence="2">
    <location>
        <begin position="34"/>
        <end position="49"/>
    </location>
</feature>
<feature type="compositionally biased region" description="Pro residues" evidence="2">
    <location>
        <begin position="812"/>
        <end position="828"/>
    </location>
</feature>
<name>A0A0M3QYZ6_DROBS</name>
<feature type="region of interest" description="Disordered" evidence="2">
    <location>
        <begin position="804"/>
        <end position="836"/>
    </location>
</feature>
<feature type="compositionally biased region" description="Low complexity" evidence="2">
    <location>
        <begin position="375"/>
        <end position="401"/>
    </location>
</feature>
<sequence length="1054" mass="115507">MKARQRPTAASSAVRMASGTPRPPIRQPQATMPCERERRHELARKERETQAQQQKAKPAPKQLLSKQEKNKAKETKAPTSTTALATVKENAGDEETARLRLQLEHLAQLSEQDFEREFRQWMKQEGVECKVHTQLRSELINSFTSTPLGQLLSKVCAKVSATPLSPLELALHTLVSEFLYAQSCHFTLSVYCSETPQQQALPNFEERANFRFDADELQQLLSQLLGQPQQQLQQRVTQLYAEQQQSLLLALLQALLQSTAMQQSSSHAQTQTVPNVCLPAGSAPASNSQLYLAKQLTVNADASAVYLGLELSQSLHGVQQQLAQLLLPMQQLWKSCAPPVEVITPAAFEQLVQQELQARQALTEPLMPGQTAVQLPPLQSPTQSQLSTETAATAAASSLSSSPPPLPELHTEQLASLAMVQQSLQSLQGALQQRKQCAASTLQRLEAMLGELAGCVQALSNVLNLAMEQEYAVGKHKGYKHGYREGLQQAKQQHKEKAAAAAAAQPTQSAAAATQTEPTAAAAPAELQTVGTQTTPPALTHAASNTTALPALAHASSQTAAAPPAASKRSYEQWIHEMLHSSSGKIFLDRVELSLNKALELQKQRLDELYQIKMRHHAEMLRLNRRQSNWRSLCQHVERDSHTAEARELVRNIFRLLEHYEAHHQLLADKIKQTELAAQQATRIQPVWQSPPPAPAPAPAAVPLKPRMQSVATNTQLETPPPPPQSELKPKAKVTPSRPSFNEALLCAKTRMQQLEQESDLLEQSFLGYLERARSQQQQLQLRASFALERQQLQLPLDCLLPRAAEPSEPDAAPPPPPPPPLVLPPSPCSSSSSELEQESYRFTNAIAVARRKLFEQLQANAIAEPAPAPAPSVPTQQLLETQEAHTLLQRVEATLARVSQPASLQLRLAEAANTTPESSSAELPAASRKLQRSLAKMQQLFGESKPAQQAARAWSAPIRPYTRPQSVPMPRPHTAPSQLRLPTPTAAVQQPSPLLALLDDDTSAGSSSSLASIEALPRSYAQLLTQANDKVIDASSPTSQLTSSVEFWRRLNL</sequence>
<dbReference type="EMBL" id="CP012528">
    <property type="protein sequence ID" value="ALC48543.1"/>
    <property type="molecule type" value="Genomic_DNA"/>
</dbReference>
<evidence type="ECO:0000256" key="1">
    <source>
        <dbReference type="SAM" id="Coils"/>
    </source>
</evidence>
<evidence type="ECO:0000256" key="2">
    <source>
        <dbReference type="SAM" id="MobiDB-lite"/>
    </source>
</evidence>
<dbReference type="PANTHER" id="PTHR48125:SF10">
    <property type="entry name" value="OS12G0136300 PROTEIN"/>
    <property type="match status" value="1"/>
</dbReference>
<evidence type="ECO:0000313" key="3">
    <source>
        <dbReference type="EMBL" id="ALC48543.1"/>
    </source>
</evidence>
<feature type="region of interest" description="Disordered" evidence="2">
    <location>
        <begin position="1"/>
        <end position="84"/>
    </location>
</feature>
<feature type="region of interest" description="Disordered" evidence="2">
    <location>
        <begin position="946"/>
        <end position="980"/>
    </location>
</feature>